<dbReference type="Proteomes" id="UP000288388">
    <property type="component" value="Unassembled WGS sequence"/>
</dbReference>
<comment type="subcellular location">
    <subcellularLocation>
        <location evidence="1">Cell membrane</location>
        <topology evidence="1">Multi-pass membrane protein</topology>
    </subcellularLocation>
</comment>
<feature type="transmembrane region" description="Helical" evidence="9">
    <location>
        <begin position="180"/>
        <end position="200"/>
    </location>
</feature>
<evidence type="ECO:0000256" key="7">
    <source>
        <dbReference type="ARBA" id="ARBA00022989"/>
    </source>
</evidence>
<feature type="transmembrane region" description="Helical" evidence="9">
    <location>
        <begin position="47"/>
        <end position="68"/>
    </location>
</feature>
<dbReference type="EMBL" id="RYZS01000002">
    <property type="protein sequence ID" value="RVU92652.1"/>
    <property type="molecule type" value="Genomic_DNA"/>
</dbReference>
<keyword evidence="4 10" id="KW-0762">Sugar transport</keyword>
<keyword evidence="2" id="KW-0813">Transport</keyword>
<evidence type="ECO:0000313" key="13">
    <source>
        <dbReference type="Proteomes" id="UP001260773"/>
    </source>
</evidence>
<feature type="transmembrane region" description="Helical" evidence="9">
    <location>
        <begin position="207"/>
        <end position="236"/>
    </location>
</feature>
<dbReference type="AlphaFoldDB" id="A0A2N8PU35"/>
<evidence type="ECO:0000256" key="5">
    <source>
        <dbReference type="ARBA" id="ARBA00022683"/>
    </source>
</evidence>
<keyword evidence="3" id="KW-1003">Cell membrane</keyword>
<dbReference type="GO" id="GO:0009401">
    <property type="term" value="P:phosphoenolpyruvate-dependent sugar phosphotransferase system"/>
    <property type="evidence" value="ECO:0007669"/>
    <property type="project" value="UniProtKB-KW"/>
</dbReference>
<feature type="transmembrane region" description="Helical" evidence="9">
    <location>
        <begin position="74"/>
        <end position="107"/>
    </location>
</feature>
<evidence type="ECO:0000256" key="4">
    <source>
        <dbReference type="ARBA" id="ARBA00022597"/>
    </source>
</evidence>
<dbReference type="InterPro" id="IPR050303">
    <property type="entry name" value="GatZ_KbaZ_carbometab"/>
</dbReference>
<dbReference type="PANTHER" id="PTHR32502:SF8">
    <property type="entry name" value="N-ACETYLGALACTOSAMINE PERMEASE IIC COMPONENT 1"/>
    <property type="match status" value="1"/>
</dbReference>
<dbReference type="PANTHER" id="PTHR32502">
    <property type="entry name" value="N-ACETYLGALACTOSAMINE PERMEASE II COMPONENT-RELATED"/>
    <property type="match status" value="1"/>
</dbReference>
<sequence length="246" mass="26626">MLGVSIFTGIYYWIMKTDVGYGITHAIRQPLFSALFIGIIMGDLRQAIIIGAAVQILYIGLVAAGSNLPADDCLAGLIAIPIALHSGLSTELAIAIAVPVGVMGVFIDQLRKTLNVTFVHMADRYAEEGNTRQIMLCNNVYPTILNLILRFPIPFLANYYGADAVNSFMESVPEWLTHGFSVAGGLLPALGFALTMFVIGKKELLPWFFIGYFLIQFSGIPVLGAAIFGLCAILLINMYQKASVEG</sequence>
<feature type="transmembrane region" description="Helical" evidence="9">
    <location>
        <begin position="20"/>
        <end position="40"/>
    </location>
</feature>
<dbReference type="RefSeq" id="WP_048718615.1">
    <property type="nucleotide sequence ID" value="NZ_CAAKOC010000021.1"/>
</dbReference>
<evidence type="ECO:0000313" key="12">
    <source>
        <dbReference type="Proteomes" id="UP000288388"/>
    </source>
</evidence>
<gene>
    <name evidence="11" type="ORF">EK398_19365</name>
    <name evidence="10" type="ORF">P7D43_14045</name>
</gene>
<evidence type="ECO:0000313" key="11">
    <source>
        <dbReference type="EMBL" id="RVU92652.1"/>
    </source>
</evidence>
<name>A0A2N8PU35_ENTAV</name>
<protein>
    <submittedName>
        <fullName evidence="10">PTS sugar transporter subunit IIC</fullName>
    </submittedName>
</protein>
<dbReference type="GO" id="GO:0005886">
    <property type="term" value="C:plasma membrane"/>
    <property type="evidence" value="ECO:0007669"/>
    <property type="project" value="UniProtKB-SubCell"/>
</dbReference>
<evidence type="ECO:0000256" key="2">
    <source>
        <dbReference type="ARBA" id="ARBA00022448"/>
    </source>
</evidence>
<accession>A0A2N8PU35</accession>
<organism evidence="10 13">
    <name type="scientific">Enterococcus avium</name>
    <name type="common">Streptococcus avium</name>
    <dbReference type="NCBI Taxonomy" id="33945"/>
    <lineage>
        <taxon>Bacteria</taxon>
        <taxon>Bacillati</taxon>
        <taxon>Bacillota</taxon>
        <taxon>Bacilli</taxon>
        <taxon>Lactobacillales</taxon>
        <taxon>Enterococcaceae</taxon>
        <taxon>Enterococcus</taxon>
    </lineage>
</organism>
<dbReference type="InterPro" id="IPR004700">
    <property type="entry name" value="PTS_IIC_man"/>
</dbReference>
<dbReference type="GeneID" id="69571266"/>
<keyword evidence="8 9" id="KW-0472">Membrane</keyword>
<keyword evidence="5" id="KW-0598">Phosphotransferase system</keyword>
<reference evidence="11 12" key="1">
    <citation type="submission" date="2018-12" db="EMBL/GenBank/DDBJ databases">
        <title>A novel vanA-carrying plasmid in a clinical isolate of Enterococcus avium.</title>
        <authorList>
            <person name="Bernasconi O.J."/>
            <person name="Luzzaro F."/>
            <person name="Endimiani A."/>
        </authorList>
    </citation>
    <scope>NUCLEOTIDE SEQUENCE [LARGE SCALE GENOMIC DNA]</scope>
    <source>
        <strain evidence="11 12">LC0559/18</strain>
    </source>
</reference>
<dbReference type="EMBL" id="JARPWH010000053">
    <property type="protein sequence ID" value="MDT2403490.1"/>
    <property type="molecule type" value="Genomic_DNA"/>
</dbReference>
<evidence type="ECO:0000256" key="3">
    <source>
        <dbReference type="ARBA" id="ARBA00022475"/>
    </source>
</evidence>
<comment type="caution">
    <text evidence="10">The sequence shown here is derived from an EMBL/GenBank/DDBJ whole genome shotgun (WGS) entry which is preliminary data.</text>
</comment>
<evidence type="ECO:0000256" key="9">
    <source>
        <dbReference type="SAM" id="Phobius"/>
    </source>
</evidence>
<reference evidence="10" key="2">
    <citation type="submission" date="2023-03" db="EMBL/GenBank/DDBJ databases">
        <authorList>
            <person name="Shen W."/>
            <person name="Cai J."/>
        </authorList>
    </citation>
    <scope>NUCLEOTIDE SEQUENCE</scope>
    <source>
        <strain evidence="10">P33-2</strain>
    </source>
</reference>
<dbReference type="Proteomes" id="UP001260773">
    <property type="component" value="Unassembled WGS sequence"/>
</dbReference>
<evidence type="ECO:0000256" key="1">
    <source>
        <dbReference type="ARBA" id="ARBA00004651"/>
    </source>
</evidence>
<keyword evidence="7 9" id="KW-1133">Transmembrane helix</keyword>
<dbReference type="Pfam" id="PF03609">
    <property type="entry name" value="EII-Sor"/>
    <property type="match status" value="1"/>
</dbReference>
<evidence type="ECO:0000313" key="10">
    <source>
        <dbReference type="EMBL" id="MDT2403490.1"/>
    </source>
</evidence>
<proteinExistence type="predicted"/>
<evidence type="ECO:0000256" key="6">
    <source>
        <dbReference type="ARBA" id="ARBA00022692"/>
    </source>
</evidence>
<dbReference type="PROSITE" id="PS51106">
    <property type="entry name" value="PTS_EIIC_TYPE_4"/>
    <property type="match status" value="1"/>
</dbReference>
<keyword evidence="6 9" id="KW-0812">Transmembrane</keyword>
<evidence type="ECO:0000256" key="8">
    <source>
        <dbReference type="ARBA" id="ARBA00023136"/>
    </source>
</evidence>